<sequence>MIPYSLYILSTRIIDPLYGYEKILCILLLVILIIISIFEMKRIIRIVVSIISAVTIVFHYYLLYLLSKFEIIKIQLFLVQEITSNGAAVTIDFGQIMLILIIYLWRREIARITKYIVRTLITFIAR</sequence>
<feature type="transmembrane region" description="Helical" evidence="1">
    <location>
        <begin position="20"/>
        <end position="39"/>
    </location>
</feature>
<dbReference type="HOGENOM" id="CLU_1976632_0_0_2"/>
<dbReference type="RefSeq" id="WP_013143692.1">
    <property type="nucleotide sequence ID" value="NC_014205.1"/>
</dbReference>
<dbReference type="Proteomes" id="UP000002573">
    <property type="component" value="Chromosome"/>
</dbReference>
<protein>
    <submittedName>
        <fullName evidence="2">Uncharacterized protein</fullName>
    </submittedName>
</protein>
<dbReference type="GeneID" id="9234696"/>
<gene>
    <name evidence="2" type="ordered locus">Shell_1405</name>
</gene>
<proteinExistence type="predicted"/>
<feature type="transmembrane region" description="Helical" evidence="1">
    <location>
        <begin position="46"/>
        <end position="66"/>
    </location>
</feature>
<dbReference type="EMBL" id="CP002051">
    <property type="protein sequence ID" value="ADI32494.1"/>
    <property type="molecule type" value="Genomic_DNA"/>
</dbReference>
<accession>D7D9P8</accession>
<dbReference type="STRING" id="591019.Shell_1405"/>
<evidence type="ECO:0000313" key="3">
    <source>
        <dbReference type="Proteomes" id="UP000002573"/>
    </source>
</evidence>
<reference evidence="3" key="1">
    <citation type="submission" date="2010-05" db="EMBL/GenBank/DDBJ databases">
        <title>Complete sequence of Staphylothermus hellenicus DSM 12710.</title>
        <authorList>
            <consortium name="US DOE Joint Genome Institute"/>
            <person name="Lucas S."/>
            <person name="Copeland A."/>
            <person name="Lapidus A."/>
            <person name="Cheng J.-F."/>
            <person name="Bruce D."/>
            <person name="Goodwin L."/>
            <person name="Pitluck S."/>
            <person name="Davenport K."/>
            <person name="Detter J.C."/>
            <person name="Han C."/>
            <person name="Tapia R."/>
            <person name="Larimer F."/>
            <person name="Land M."/>
            <person name="Hauser L."/>
            <person name="Kyrpides N."/>
            <person name="Mikhailova N."/>
            <person name="Anderson I.J."/>
            <person name="Woyke T."/>
        </authorList>
    </citation>
    <scope>NUCLEOTIDE SEQUENCE [LARGE SCALE GENOMIC DNA]</scope>
    <source>
        <strain evidence="3">DSM 12710 / JCM 10830 / BK20S6-10-b1 / P8</strain>
    </source>
</reference>
<dbReference type="eggNOG" id="arCOG10280">
    <property type="taxonomic scope" value="Archaea"/>
</dbReference>
<evidence type="ECO:0000313" key="2">
    <source>
        <dbReference type="EMBL" id="ADI32494.1"/>
    </source>
</evidence>
<dbReference type="OrthoDB" id="381481at2157"/>
<dbReference type="AlphaFoldDB" id="D7D9P8"/>
<dbReference type="KEGG" id="shc:Shell_1405"/>
<name>D7D9P8_STAHD</name>
<reference evidence="2 3" key="2">
    <citation type="journal article" date="2011" name="Stand. Genomic Sci.">
        <title>Complete genome sequence of Staphylothermus hellenicus P8.</title>
        <authorList>
            <person name="Anderson I."/>
            <person name="Wirth R."/>
            <person name="Lucas S."/>
            <person name="Copeland A."/>
            <person name="Lapidus A."/>
            <person name="Cheng J.F."/>
            <person name="Goodwin L."/>
            <person name="Pitluck S."/>
            <person name="Davenport K."/>
            <person name="Detter J.C."/>
            <person name="Han C."/>
            <person name="Tapia R."/>
            <person name="Land M."/>
            <person name="Hauser L."/>
            <person name="Pati A."/>
            <person name="Mikhailova N."/>
            <person name="Woyke T."/>
            <person name="Klenk H.P."/>
            <person name="Kyrpides N."/>
            <person name="Ivanova N."/>
        </authorList>
    </citation>
    <scope>NUCLEOTIDE SEQUENCE [LARGE SCALE GENOMIC DNA]</scope>
    <source>
        <strain evidence="3">DSM 12710 / JCM 10830 / BK20S6-10-b1 / P8</strain>
    </source>
</reference>
<organism evidence="2 3">
    <name type="scientific">Staphylothermus hellenicus (strain DSM 12710 / JCM 10830 / BK20S6-10-b1 / P8)</name>
    <dbReference type="NCBI Taxonomy" id="591019"/>
    <lineage>
        <taxon>Archaea</taxon>
        <taxon>Thermoproteota</taxon>
        <taxon>Thermoprotei</taxon>
        <taxon>Desulfurococcales</taxon>
        <taxon>Desulfurococcaceae</taxon>
        <taxon>Staphylothermus</taxon>
    </lineage>
</organism>
<keyword evidence="3" id="KW-1185">Reference proteome</keyword>
<keyword evidence="1" id="KW-0472">Membrane</keyword>
<keyword evidence="1" id="KW-0812">Transmembrane</keyword>
<feature type="transmembrane region" description="Helical" evidence="1">
    <location>
        <begin position="86"/>
        <end position="105"/>
    </location>
</feature>
<evidence type="ECO:0000256" key="1">
    <source>
        <dbReference type="SAM" id="Phobius"/>
    </source>
</evidence>
<keyword evidence="1" id="KW-1133">Transmembrane helix</keyword>